<evidence type="ECO:0000313" key="1">
    <source>
        <dbReference type="EMBL" id="KKL63642.1"/>
    </source>
</evidence>
<gene>
    <name evidence="1" type="ORF">LCGC14_2173070</name>
</gene>
<comment type="caution">
    <text evidence="1">The sequence shown here is derived from an EMBL/GenBank/DDBJ whole genome shotgun (WGS) entry which is preliminary data.</text>
</comment>
<dbReference type="EMBL" id="LAZR01028096">
    <property type="protein sequence ID" value="KKL63642.1"/>
    <property type="molecule type" value="Genomic_DNA"/>
</dbReference>
<name>A0A0F9GKA3_9ZZZZ</name>
<reference evidence="1" key="1">
    <citation type="journal article" date="2015" name="Nature">
        <title>Complex archaea that bridge the gap between prokaryotes and eukaryotes.</title>
        <authorList>
            <person name="Spang A."/>
            <person name="Saw J.H."/>
            <person name="Jorgensen S.L."/>
            <person name="Zaremba-Niedzwiedzka K."/>
            <person name="Martijn J."/>
            <person name="Lind A.E."/>
            <person name="van Eijk R."/>
            <person name="Schleper C."/>
            <person name="Guy L."/>
            <person name="Ettema T.J."/>
        </authorList>
    </citation>
    <scope>NUCLEOTIDE SEQUENCE</scope>
</reference>
<protein>
    <submittedName>
        <fullName evidence="1">Uncharacterized protein</fullName>
    </submittedName>
</protein>
<dbReference type="AlphaFoldDB" id="A0A0F9GKA3"/>
<organism evidence="1">
    <name type="scientific">marine sediment metagenome</name>
    <dbReference type="NCBI Taxonomy" id="412755"/>
    <lineage>
        <taxon>unclassified sequences</taxon>
        <taxon>metagenomes</taxon>
        <taxon>ecological metagenomes</taxon>
    </lineage>
</organism>
<sequence length="77" mass="8799">MTDLDLISTQDLITELADRHTELIVIREHKKQLDSDNVFVKTPFGKLGKEGKGFDLVVVTDMINGAHRQLIMEYLED</sequence>
<accession>A0A0F9GKA3</accession>
<proteinExistence type="predicted"/>